<accession>A0A4Y2K008</accession>
<dbReference type="Proteomes" id="UP000499080">
    <property type="component" value="Unassembled WGS sequence"/>
</dbReference>
<feature type="chain" id="PRO_5021261331" description="IPT/TIG domain-containing protein" evidence="1">
    <location>
        <begin position="17"/>
        <end position="195"/>
    </location>
</feature>
<name>A0A4Y2K008_ARAVE</name>
<gene>
    <name evidence="2" type="ORF">AVEN_258880_1</name>
</gene>
<feature type="signal peptide" evidence="1">
    <location>
        <begin position="1"/>
        <end position="16"/>
    </location>
</feature>
<keyword evidence="3" id="KW-1185">Reference proteome</keyword>
<reference evidence="2 3" key="1">
    <citation type="journal article" date="2019" name="Sci. Rep.">
        <title>Orb-weaving spider Araneus ventricosus genome elucidates the spidroin gene catalogue.</title>
        <authorList>
            <person name="Kono N."/>
            <person name="Nakamura H."/>
            <person name="Ohtoshi R."/>
            <person name="Moran D.A.P."/>
            <person name="Shinohara A."/>
            <person name="Yoshida Y."/>
            <person name="Fujiwara M."/>
            <person name="Mori M."/>
            <person name="Tomita M."/>
            <person name="Arakawa K."/>
        </authorList>
    </citation>
    <scope>NUCLEOTIDE SEQUENCE [LARGE SCALE GENOMIC DNA]</scope>
</reference>
<sequence length="195" mass="21698">MGSCLAWCLVMGSCLAWCLVMGSYLAWCLVMGSYQTWCLGSNLSLRILEILFPHPFLPQNDRNAWERSLGMTSSKRTLTSAWKLCRDANKAVCVTSASKETVAETVRIKFDNGLRVFEDYEFLYVEDPSITYVASGFTGERAVPKGIPSGGITVSVKGTNLNAVQYPYMYVIVEGDEFNGVSYFIHNIFSVNYSA</sequence>
<proteinExistence type="predicted"/>
<organism evidence="2 3">
    <name type="scientific">Araneus ventricosus</name>
    <name type="common">Orbweaver spider</name>
    <name type="synonym">Epeira ventricosa</name>
    <dbReference type="NCBI Taxonomy" id="182803"/>
    <lineage>
        <taxon>Eukaryota</taxon>
        <taxon>Metazoa</taxon>
        <taxon>Ecdysozoa</taxon>
        <taxon>Arthropoda</taxon>
        <taxon>Chelicerata</taxon>
        <taxon>Arachnida</taxon>
        <taxon>Araneae</taxon>
        <taxon>Araneomorphae</taxon>
        <taxon>Entelegynae</taxon>
        <taxon>Araneoidea</taxon>
        <taxon>Araneidae</taxon>
        <taxon>Araneus</taxon>
    </lineage>
</organism>
<keyword evidence="1" id="KW-0732">Signal</keyword>
<evidence type="ECO:0000256" key="1">
    <source>
        <dbReference type="SAM" id="SignalP"/>
    </source>
</evidence>
<dbReference type="AlphaFoldDB" id="A0A4Y2K008"/>
<evidence type="ECO:0000313" key="2">
    <source>
        <dbReference type="EMBL" id="GBM95664.1"/>
    </source>
</evidence>
<evidence type="ECO:0008006" key="4">
    <source>
        <dbReference type="Google" id="ProtNLM"/>
    </source>
</evidence>
<evidence type="ECO:0000313" key="3">
    <source>
        <dbReference type="Proteomes" id="UP000499080"/>
    </source>
</evidence>
<protein>
    <recommendedName>
        <fullName evidence="4">IPT/TIG domain-containing protein</fullName>
    </recommendedName>
</protein>
<comment type="caution">
    <text evidence="2">The sequence shown here is derived from an EMBL/GenBank/DDBJ whole genome shotgun (WGS) entry which is preliminary data.</text>
</comment>
<dbReference type="EMBL" id="BGPR01112630">
    <property type="protein sequence ID" value="GBM95664.1"/>
    <property type="molecule type" value="Genomic_DNA"/>
</dbReference>